<name>D8SIZ5_SELML</name>
<feature type="region of interest" description="Disordered" evidence="5">
    <location>
        <begin position="297"/>
        <end position="325"/>
    </location>
</feature>
<dbReference type="GO" id="GO:0005730">
    <property type="term" value="C:nucleolus"/>
    <property type="evidence" value="ECO:0000318"/>
    <property type="project" value="GO_Central"/>
</dbReference>
<keyword evidence="3 4" id="KW-0539">Nucleus</keyword>
<organism evidence="8">
    <name type="scientific">Selaginella moellendorffii</name>
    <name type="common">Spikemoss</name>
    <dbReference type="NCBI Taxonomy" id="88036"/>
    <lineage>
        <taxon>Eukaryota</taxon>
        <taxon>Viridiplantae</taxon>
        <taxon>Streptophyta</taxon>
        <taxon>Embryophyta</taxon>
        <taxon>Tracheophyta</taxon>
        <taxon>Lycopodiopsida</taxon>
        <taxon>Selaginellales</taxon>
        <taxon>Selaginellaceae</taxon>
        <taxon>Selaginella</taxon>
    </lineage>
</organism>
<evidence type="ECO:0000256" key="2">
    <source>
        <dbReference type="ARBA" id="ARBA00010782"/>
    </source>
</evidence>
<dbReference type="eggNOG" id="KOG3031">
    <property type="taxonomic scope" value="Eukaryota"/>
</dbReference>
<evidence type="ECO:0000313" key="7">
    <source>
        <dbReference type="EMBL" id="EFJ15710.1"/>
    </source>
</evidence>
<dbReference type="FunCoup" id="D8SIZ5">
    <property type="interactions" value="4012"/>
</dbReference>
<accession>D8SIZ5</accession>
<evidence type="ECO:0000256" key="3">
    <source>
        <dbReference type="ARBA" id="ARBA00023242"/>
    </source>
</evidence>
<dbReference type="PANTHER" id="PTHR12728">
    <property type="entry name" value="BRIX DOMAIN CONTAINING PROTEIN"/>
    <property type="match status" value="1"/>
</dbReference>
<feature type="domain" description="Brix" evidence="6">
    <location>
        <begin position="28"/>
        <end position="240"/>
    </location>
</feature>
<evidence type="ECO:0000256" key="5">
    <source>
        <dbReference type="SAM" id="MobiDB-lite"/>
    </source>
</evidence>
<evidence type="ECO:0000259" key="6">
    <source>
        <dbReference type="PROSITE" id="PS50833"/>
    </source>
</evidence>
<comment type="similarity">
    <text evidence="2 4">Belongs to the RPF2 family.</text>
</comment>
<dbReference type="GO" id="GO:0019843">
    <property type="term" value="F:rRNA binding"/>
    <property type="evidence" value="ECO:0000318"/>
    <property type="project" value="GO_Central"/>
</dbReference>
<proteinExistence type="inferred from homology"/>
<dbReference type="GO" id="GO:0000463">
    <property type="term" value="P:maturation of LSU-rRNA from tricistronic rRNA transcript (SSU-rRNA, 5.8S rRNA, LSU-rRNA)"/>
    <property type="evidence" value="ECO:0000318"/>
    <property type="project" value="GO_Central"/>
</dbReference>
<sequence length="325" mass="36960">MLRVVKPKTKQARRVLEKRAPKIKENVKKALLLHGTSTSAVVKGVLSDLHHIKKDGGNAVHWTRKNENIRPFEPAGAAPLEFFSKKTDCSLVVFGSHSKKRPNNIVFGRFYDNHVYDFMELGVERYKSVKDHGGARKFSPQVGSKPCFAFIGEAFESDEKCRQFKEMMLDFFRGEEVDRINLAGLDRVFVCVATATKQVLFRHCAIRLMKSGTKVPQIVLVDVGPSLDMVFRRNQTPGEELRKEAMRTVSKAPQKKIKNVSSDMMDGKVGRIYMPKQEVRCRASLCHGRETRLFTGWRDRAEENEGLKKRASRSGCSSSRRGKER</sequence>
<dbReference type="InterPro" id="IPR007109">
    <property type="entry name" value="Brix"/>
</dbReference>
<dbReference type="HOGENOM" id="CLU_049783_0_0_1"/>
<comment type="subcellular location">
    <subcellularLocation>
        <location evidence="1 4">Nucleus</location>
        <location evidence="1 4">Nucleolus</location>
    </subcellularLocation>
</comment>
<keyword evidence="8" id="KW-1185">Reference proteome</keyword>
<dbReference type="PANTHER" id="PTHR12728:SF0">
    <property type="entry name" value="RIBOSOME PRODUCTION FACTOR 2 HOMOLOG"/>
    <property type="match status" value="1"/>
</dbReference>
<dbReference type="GO" id="GO:0000027">
    <property type="term" value="P:ribosomal large subunit assembly"/>
    <property type="evidence" value="ECO:0007669"/>
    <property type="project" value="InterPro"/>
</dbReference>
<evidence type="ECO:0000256" key="1">
    <source>
        <dbReference type="ARBA" id="ARBA00004604"/>
    </source>
</evidence>
<evidence type="ECO:0000313" key="8">
    <source>
        <dbReference type="Proteomes" id="UP000001514"/>
    </source>
</evidence>
<dbReference type="STRING" id="88036.D8SIZ5"/>
<dbReference type="OMA" id="YLMHCAL"/>
<feature type="compositionally biased region" description="Basic and acidic residues" evidence="5">
    <location>
        <begin position="297"/>
        <end position="308"/>
    </location>
</feature>
<dbReference type="InterPro" id="IPR039770">
    <property type="entry name" value="Rpf2"/>
</dbReference>
<gene>
    <name evidence="7" type="ORF">SELMODRAFT_118062</name>
</gene>
<dbReference type="KEGG" id="smo:SELMODRAFT_118062"/>
<dbReference type="InParanoid" id="D8SIZ5"/>
<reference evidence="7 8" key="1">
    <citation type="journal article" date="2011" name="Science">
        <title>The Selaginella genome identifies genetic changes associated with the evolution of vascular plants.</title>
        <authorList>
            <person name="Banks J.A."/>
            <person name="Nishiyama T."/>
            <person name="Hasebe M."/>
            <person name="Bowman J.L."/>
            <person name="Gribskov M."/>
            <person name="dePamphilis C."/>
            <person name="Albert V.A."/>
            <person name="Aono N."/>
            <person name="Aoyama T."/>
            <person name="Ambrose B.A."/>
            <person name="Ashton N.W."/>
            <person name="Axtell M.J."/>
            <person name="Barker E."/>
            <person name="Barker M.S."/>
            <person name="Bennetzen J.L."/>
            <person name="Bonawitz N.D."/>
            <person name="Chapple C."/>
            <person name="Cheng C."/>
            <person name="Correa L.G."/>
            <person name="Dacre M."/>
            <person name="DeBarry J."/>
            <person name="Dreyer I."/>
            <person name="Elias M."/>
            <person name="Engstrom E.M."/>
            <person name="Estelle M."/>
            <person name="Feng L."/>
            <person name="Finet C."/>
            <person name="Floyd S.K."/>
            <person name="Frommer W.B."/>
            <person name="Fujita T."/>
            <person name="Gramzow L."/>
            <person name="Gutensohn M."/>
            <person name="Harholt J."/>
            <person name="Hattori M."/>
            <person name="Heyl A."/>
            <person name="Hirai T."/>
            <person name="Hiwatashi Y."/>
            <person name="Ishikawa M."/>
            <person name="Iwata M."/>
            <person name="Karol K.G."/>
            <person name="Koehler B."/>
            <person name="Kolukisaoglu U."/>
            <person name="Kubo M."/>
            <person name="Kurata T."/>
            <person name="Lalonde S."/>
            <person name="Li K."/>
            <person name="Li Y."/>
            <person name="Litt A."/>
            <person name="Lyons E."/>
            <person name="Manning G."/>
            <person name="Maruyama T."/>
            <person name="Michael T.P."/>
            <person name="Mikami K."/>
            <person name="Miyazaki S."/>
            <person name="Morinaga S."/>
            <person name="Murata T."/>
            <person name="Mueller-Roeber B."/>
            <person name="Nelson D.R."/>
            <person name="Obara M."/>
            <person name="Oguri Y."/>
            <person name="Olmstead R.G."/>
            <person name="Onodera N."/>
            <person name="Petersen B.L."/>
            <person name="Pils B."/>
            <person name="Prigge M."/>
            <person name="Rensing S.A."/>
            <person name="Riano-Pachon D.M."/>
            <person name="Roberts A.W."/>
            <person name="Sato Y."/>
            <person name="Scheller H.V."/>
            <person name="Schulz B."/>
            <person name="Schulz C."/>
            <person name="Shakirov E.V."/>
            <person name="Shibagaki N."/>
            <person name="Shinohara N."/>
            <person name="Shippen D.E."/>
            <person name="Soerensen I."/>
            <person name="Sotooka R."/>
            <person name="Sugimoto N."/>
            <person name="Sugita M."/>
            <person name="Sumikawa N."/>
            <person name="Tanurdzic M."/>
            <person name="Theissen G."/>
            <person name="Ulvskov P."/>
            <person name="Wakazuki S."/>
            <person name="Weng J.K."/>
            <person name="Willats W.W."/>
            <person name="Wipf D."/>
            <person name="Wolf P.G."/>
            <person name="Yang L."/>
            <person name="Zimmer A.D."/>
            <person name="Zhu Q."/>
            <person name="Mitros T."/>
            <person name="Hellsten U."/>
            <person name="Loque D."/>
            <person name="Otillar R."/>
            <person name="Salamov A."/>
            <person name="Schmutz J."/>
            <person name="Shapiro H."/>
            <person name="Lindquist E."/>
            <person name="Lucas S."/>
            <person name="Rokhsar D."/>
            <person name="Grigoriev I.V."/>
        </authorList>
    </citation>
    <scope>NUCLEOTIDE SEQUENCE [LARGE SCALE GENOMIC DNA]</scope>
</reference>
<dbReference type="EMBL" id="GL377622">
    <property type="protein sequence ID" value="EFJ15710.1"/>
    <property type="molecule type" value="Genomic_DNA"/>
</dbReference>
<dbReference type="Proteomes" id="UP000001514">
    <property type="component" value="Unassembled WGS sequence"/>
</dbReference>
<dbReference type="Gramene" id="EFJ15710">
    <property type="protein sequence ID" value="EFJ15710"/>
    <property type="gene ID" value="SELMODRAFT_118062"/>
</dbReference>
<dbReference type="SMART" id="SM00879">
    <property type="entry name" value="Brix"/>
    <property type="match status" value="1"/>
</dbReference>
<dbReference type="PROSITE" id="PS50833">
    <property type="entry name" value="BRIX"/>
    <property type="match status" value="1"/>
</dbReference>
<dbReference type="AlphaFoldDB" id="D8SIZ5"/>
<protein>
    <recommendedName>
        <fullName evidence="4">Ribosome production factor 2 homolog</fullName>
    </recommendedName>
    <alternativeName>
        <fullName evidence="4">Ribosome biogenesis protein RPF2 homolog</fullName>
    </alternativeName>
</protein>
<evidence type="ECO:0000256" key="4">
    <source>
        <dbReference type="RuleBase" id="RU367086"/>
    </source>
</evidence>
<dbReference type="Pfam" id="PF04427">
    <property type="entry name" value="Brix"/>
    <property type="match status" value="1"/>
</dbReference>